<dbReference type="Proteomes" id="UP000176376">
    <property type="component" value="Unassembled WGS sequence"/>
</dbReference>
<dbReference type="STRING" id="1802074.A3J15_00670"/>
<gene>
    <name evidence="2" type="ORF">A3J15_00670</name>
</gene>
<proteinExistence type="predicted"/>
<feature type="transmembrane region" description="Helical" evidence="1">
    <location>
        <begin position="291"/>
        <end position="313"/>
    </location>
</feature>
<feature type="transmembrane region" description="Helical" evidence="1">
    <location>
        <begin position="168"/>
        <end position="188"/>
    </location>
</feature>
<sequence>MALLLSYFLSLFLITLFSFSLVDPNLTLVNHPVWENFRNFMVNLGYHKRELSSVIYVMVIAILFIFHFLFINRYKIYTPLTIAAIIGITTLIAYPFLSHDFFNYIFDAKILTFYWKNRYFTKALDFPNDPWIRFMHWTHRTYPYGPSFLALTLIPSALALGKFVLNYIFFKIMFLFFYLLSAFSLFKIKRQTAIYFITSPLVIIEGLINSHNELFAVGIALFGIYLIQKKKNIIWGRLCFFISAGIKYMSLPVIFISKNEKIDRLSLVGLILLIGYYSITKEIQPWYFLNLLIFLPFYPKLINSFNIFFAGLMLSYYPYIRFGQWDNPNNVNYKHLIILFFLGLNLSILYFENKKRYDQKNSSIFQ</sequence>
<protein>
    <recommendedName>
        <fullName evidence="4">DUF2029 domain-containing protein</fullName>
    </recommendedName>
</protein>
<evidence type="ECO:0000256" key="1">
    <source>
        <dbReference type="SAM" id="Phobius"/>
    </source>
</evidence>
<accession>A0A1F7JMU6</accession>
<keyword evidence="1" id="KW-1133">Transmembrane helix</keyword>
<dbReference type="Pfam" id="PF26314">
    <property type="entry name" value="MptA_B_family"/>
    <property type="match status" value="1"/>
</dbReference>
<keyword evidence="1" id="KW-0812">Transmembrane</keyword>
<feature type="transmembrane region" description="Helical" evidence="1">
    <location>
        <begin position="51"/>
        <end position="70"/>
    </location>
</feature>
<feature type="transmembrane region" description="Helical" evidence="1">
    <location>
        <begin position="77"/>
        <end position="97"/>
    </location>
</feature>
<keyword evidence="1" id="KW-0472">Membrane</keyword>
<feature type="transmembrane region" description="Helical" evidence="1">
    <location>
        <begin position="262"/>
        <end position="279"/>
    </location>
</feature>
<feature type="transmembrane region" description="Helical" evidence="1">
    <location>
        <begin position="234"/>
        <end position="256"/>
    </location>
</feature>
<organism evidence="2 3">
    <name type="scientific">Candidatus Roizmanbacteria bacterium RIFCSPLOWO2_02_FULL_38_10</name>
    <dbReference type="NCBI Taxonomy" id="1802074"/>
    <lineage>
        <taxon>Bacteria</taxon>
        <taxon>Candidatus Roizmaniibacteriota</taxon>
    </lineage>
</organism>
<evidence type="ECO:0000313" key="2">
    <source>
        <dbReference type="EMBL" id="OGK56897.1"/>
    </source>
</evidence>
<dbReference type="AlphaFoldDB" id="A0A1F7JMU6"/>
<feature type="transmembrane region" description="Helical" evidence="1">
    <location>
        <begin position="333"/>
        <end position="351"/>
    </location>
</feature>
<evidence type="ECO:0000313" key="3">
    <source>
        <dbReference type="Proteomes" id="UP000176376"/>
    </source>
</evidence>
<reference evidence="2 3" key="1">
    <citation type="journal article" date="2016" name="Nat. Commun.">
        <title>Thousands of microbial genomes shed light on interconnected biogeochemical processes in an aquifer system.</title>
        <authorList>
            <person name="Anantharaman K."/>
            <person name="Brown C.T."/>
            <person name="Hug L.A."/>
            <person name="Sharon I."/>
            <person name="Castelle C.J."/>
            <person name="Probst A.J."/>
            <person name="Thomas B.C."/>
            <person name="Singh A."/>
            <person name="Wilkins M.J."/>
            <person name="Karaoz U."/>
            <person name="Brodie E.L."/>
            <person name="Williams K.H."/>
            <person name="Hubbard S.S."/>
            <person name="Banfield J.F."/>
        </authorList>
    </citation>
    <scope>NUCLEOTIDE SEQUENCE [LARGE SCALE GENOMIC DNA]</scope>
</reference>
<comment type="caution">
    <text evidence="2">The sequence shown here is derived from an EMBL/GenBank/DDBJ whole genome shotgun (WGS) entry which is preliminary data.</text>
</comment>
<evidence type="ECO:0008006" key="4">
    <source>
        <dbReference type="Google" id="ProtNLM"/>
    </source>
</evidence>
<name>A0A1F7JMU6_9BACT</name>
<dbReference type="EMBL" id="MGAY01000019">
    <property type="protein sequence ID" value="OGK56897.1"/>
    <property type="molecule type" value="Genomic_DNA"/>
</dbReference>